<accession>A0A4Y8UHK2</accession>
<dbReference type="GO" id="GO:0005524">
    <property type="term" value="F:ATP binding"/>
    <property type="evidence" value="ECO:0007669"/>
    <property type="project" value="UniProtKB-KW"/>
</dbReference>
<keyword evidence="1" id="KW-0677">Repeat</keyword>
<dbReference type="SUPFAM" id="SSF52540">
    <property type="entry name" value="P-loop containing nucleoside triphosphate hydrolases"/>
    <property type="match status" value="2"/>
</dbReference>
<keyword evidence="9" id="KW-1185">Reference proteome</keyword>
<gene>
    <name evidence="8" type="ORF">E3W66_06065</name>
</gene>
<dbReference type="CDD" id="cd03221">
    <property type="entry name" value="ABCF_EF-3"/>
    <property type="match status" value="2"/>
</dbReference>
<dbReference type="FunFam" id="3.40.50.300:FF:000011">
    <property type="entry name" value="Putative ABC transporter ATP-binding component"/>
    <property type="match status" value="1"/>
</dbReference>
<evidence type="ECO:0000256" key="4">
    <source>
        <dbReference type="ARBA" id="ARBA00061571"/>
    </source>
</evidence>
<dbReference type="Pfam" id="PF12848">
    <property type="entry name" value="ABC_tran_Xtn"/>
    <property type="match status" value="1"/>
</dbReference>
<dbReference type="Pfam" id="PF00005">
    <property type="entry name" value="ABC_tran"/>
    <property type="match status" value="2"/>
</dbReference>
<evidence type="ECO:0000256" key="6">
    <source>
        <dbReference type="SAM" id="Coils"/>
    </source>
</evidence>
<protein>
    <recommendedName>
        <fullName evidence="5">Probable ATP-binding protein YheS</fullName>
    </recommendedName>
</protein>
<sequence>MIELRQAQLRRGAKQLFNDAQLRIHADHKVGLIGANGSGKSSLFKLLCGQLSLDAGELSMPASWRVAHMAQEVEGVERTALDYLLDGDQQLRAAEAQIAAAAASGDDQRLAEGYQRLDEIDGYTAANRAEQLLDGLGFAAGDGARQVGEFSGGWQIRLNLARALIARSDLLLLDEPTNHLDLDATLWLERWLQRYAGTLVIISHDRDFLDAVVNRIVRIEGDSLVSYSGNYSSYERIRAERLALQAAMAEKQRVRRSEVEAFVARFRYKASKARQAQSRLKELARMDEIAAAHVDSPFSFRFPDSPTGSGALLNLSQATLGYPGRTVLEGVNLELQPGARIGLLGANGAGKTTLIKTLTAELALVAGERIEGTRLRIGYFAQQQLEALDVAASPLLHLQRLPESGEERASEQKMRDFLGGFDFRGDAVEAPVRDFSGGEKARLALALIIWQRPNLLLLDEPTNHLDIDMRQALAEALNAYQGALVLISHDRHLLRNSVDQFYLVADGALQPFDGDLHDYQHRLAESSSAAAVAPAAVVAAPDRRADRQAAAQRRAELAPLRKQQQQIERQLQTLNEQLQAVEQWLSAPDAYSDDNRAALKAKLAEQGEWRRQLHSAEETWLEIAAILEQN</sequence>
<dbReference type="PROSITE" id="PS50893">
    <property type="entry name" value="ABC_TRANSPORTER_2"/>
    <property type="match status" value="2"/>
</dbReference>
<evidence type="ECO:0000256" key="2">
    <source>
        <dbReference type="ARBA" id="ARBA00022741"/>
    </source>
</evidence>
<evidence type="ECO:0000313" key="8">
    <source>
        <dbReference type="EMBL" id="TFH67812.1"/>
    </source>
</evidence>
<dbReference type="AlphaFoldDB" id="A0A4Y8UHK2"/>
<dbReference type="InterPro" id="IPR027417">
    <property type="entry name" value="P-loop_NTPase"/>
</dbReference>
<dbReference type="PANTHER" id="PTHR19211">
    <property type="entry name" value="ATP-BINDING TRANSPORT PROTEIN-RELATED"/>
    <property type="match status" value="1"/>
</dbReference>
<keyword evidence="6" id="KW-0175">Coiled coil</keyword>
<evidence type="ECO:0000259" key="7">
    <source>
        <dbReference type="PROSITE" id="PS50893"/>
    </source>
</evidence>
<dbReference type="Gene3D" id="3.40.50.300">
    <property type="entry name" value="P-loop containing nucleotide triphosphate hydrolases"/>
    <property type="match status" value="2"/>
</dbReference>
<evidence type="ECO:0000256" key="5">
    <source>
        <dbReference type="ARBA" id="ARBA00069073"/>
    </source>
</evidence>
<evidence type="ECO:0000313" key="9">
    <source>
        <dbReference type="Proteomes" id="UP000298133"/>
    </source>
</evidence>
<comment type="caution">
    <text evidence="8">The sequence shown here is derived from an EMBL/GenBank/DDBJ whole genome shotgun (WGS) entry which is preliminary data.</text>
</comment>
<dbReference type="PROSITE" id="PS00211">
    <property type="entry name" value="ABC_TRANSPORTER_1"/>
    <property type="match status" value="1"/>
</dbReference>
<proteinExistence type="inferred from homology"/>
<dbReference type="GO" id="GO:0016887">
    <property type="term" value="F:ATP hydrolysis activity"/>
    <property type="evidence" value="ECO:0007669"/>
    <property type="project" value="InterPro"/>
</dbReference>
<reference evidence="8 9" key="1">
    <citation type="submission" date="2019-03" db="EMBL/GenBank/DDBJ databases">
        <title>Draft genome of Gammaproteobacteria bacterium LSUCC0057, a member of the SAR92 clade.</title>
        <authorList>
            <person name="Lanclos V.C."/>
            <person name="Doiron C."/>
            <person name="Henson M.W."/>
            <person name="Thrash J.C."/>
        </authorList>
    </citation>
    <scope>NUCLEOTIDE SEQUENCE [LARGE SCALE GENOMIC DNA]</scope>
    <source>
        <strain evidence="8 9">LSUCC0057</strain>
    </source>
</reference>
<feature type="domain" description="ABC transporter" evidence="7">
    <location>
        <begin position="2"/>
        <end position="246"/>
    </location>
</feature>
<dbReference type="OrthoDB" id="9762051at2"/>
<keyword evidence="2" id="KW-0547">Nucleotide-binding</keyword>
<dbReference type="PANTHER" id="PTHR19211:SF14">
    <property type="entry name" value="ATP-BINDING CASSETTE SUB-FAMILY F MEMBER 1"/>
    <property type="match status" value="1"/>
</dbReference>
<keyword evidence="3 8" id="KW-0067">ATP-binding</keyword>
<name>A0A4Y8UHK2_9GAMM</name>
<dbReference type="SMART" id="SM00382">
    <property type="entry name" value="AAA"/>
    <property type="match status" value="2"/>
</dbReference>
<feature type="domain" description="ABC transporter" evidence="7">
    <location>
        <begin position="313"/>
        <end position="531"/>
    </location>
</feature>
<comment type="similarity">
    <text evidence="4">Belongs to the ABC transporter superfamily. ABCF family. YheS subfamily.</text>
</comment>
<feature type="coiled-coil region" evidence="6">
    <location>
        <begin position="557"/>
        <end position="584"/>
    </location>
</feature>
<dbReference type="InterPro" id="IPR032781">
    <property type="entry name" value="ABC_tran_Xtn"/>
</dbReference>
<organism evidence="8 9">
    <name type="scientific">Gammaproteobacteria bacterium LSUCC0057</name>
    <dbReference type="NCBI Taxonomy" id="2559237"/>
    <lineage>
        <taxon>Bacteria</taxon>
        <taxon>Pseudomonadati</taxon>
        <taxon>Pseudomonadota</taxon>
        <taxon>Gammaproteobacteria</taxon>
        <taxon>Cellvibrionales</taxon>
        <taxon>Porticoccaceae</taxon>
        <taxon>SAR92 clade</taxon>
    </lineage>
</organism>
<dbReference type="EMBL" id="SPIA01000002">
    <property type="protein sequence ID" value="TFH67812.1"/>
    <property type="molecule type" value="Genomic_DNA"/>
</dbReference>
<dbReference type="InterPro" id="IPR003593">
    <property type="entry name" value="AAA+_ATPase"/>
</dbReference>
<dbReference type="InterPro" id="IPR017871">
    <property type="entry name" value="ABC_transporter-like_CS"/>
</dbReference>
<dbReference type="Proteomes" id="UP000298133">
    <property type="component" value="Unassembled WGS sequence"/>
</dbReference>
<dbReference type="InterPro" id="IPR003439">
    <property type="entry name" value="ABC_transporter-like_ATP-bd"/>
</dbReference>
<dbReference type="FunFam" id="3.40.50.300:FF:002053">
    <property type="entry name" value="ABC transporter ATP-binding protein"/>
    <property type="match status" value="1"/>
</dbReference>
<dbReference type="InterPro" id="IPR050611">
    <property type="entry name" value="ABCF"/>
</dbReference>
<evidence type="ECO:0000256" key="3">
    <source>
        <dbReference type="ARBA" id="ARBA00022840"/>
    </source>
</evidence>
<evidence type="ECO:0000256" key="1">
    <source>
        <dbReference type="ARBA" id="ARBA00022737"/>
    </source>
</evidence>